<protein>
    <submittedName>
        <fullName evidence="1">Uncharacterized protein</fullName>
    </submittedName>
</protein>
<evidence type="ECO:0000313" key="1">
    <source>
        <dbReference type="EMBL" id="KHG23062.1"/>
    </source>
</evidence>
<name>A0A0B0PDQ3_GOSAR</name>
<evidence type="ECO:0000313" key="2">
    <source>
        <dbReference type="Proteomes" id="UP000032142"/>
    </source>
</evidence>
<dbReference type="AlphaFoldDB" id="A0A0B0PDQ3"/>
<accession>A0A0B0PDQ3</accession>
<dbReference type="EMBL" id="KN423727">
    <property type="protein sequence ID" value="KHG23062.1"/>
    <property type="molecule type" value="Genomic_DNA"/>
</dbReference>
<gene>
    <name evidence="1" type="ORF">F383_29630</name>
</gene>
<reference evidence="2" key="1">
    <citation type="submission" date="2014-09" db="EMBL/GenBank/DDBJ databases">
        <authorList>
            <person name="Mudge J."/>
            <person name="Ramaraj T."/>
            <person name="Lindquist I.E."/>
            <person name="Bharti A.K."/>
            <person name="Sundararajan A."/>
            <person name="Cameron C.T."/>
            <person name="Woodward J.E."/>
            <person name="May G.D."/>
            <person name="Brubaker C."/>
            <person name="Broadhvest J."/>
            <person name="Wilkins T.A."/>
        </authorList>
    </citation>
    <scope>NUCLEOTIDE SEQUENCE</scope>
    <source>
        <strain evidence="2">cv. AKA8401</strain>
    </source>
</reference>
<keyword evidence="2" id="KW-1185">Reference proteome</keyword>
<organism evidence="1 2">
    <name type="scientific">Gossypium arboreum</name>
    <name type="common">Tree cotton</name>
    <name type="synonym">Gossypium nanking</name>
    <dbReference type="NCBI Taxonomy" id="29729"/>
    <lineage>
        <taxon>Eukaryota</taxon>
        <taxon>Viridiplantae</taxon>
        <taxon>Streptophyta</taxon>
        <taxon>Embryophyta</taxon>
        <taxon>Tracheophyta</taxon>
        <taxon>Spermatophyta</taxon>
        <taxon>Magnoliopsida</taxon>
        <taxon>eudicotyledons</taxon>
        <taxon>Gunneridae</taxon>
        <taxon>Pentapetalae</taxon>
        <taxon>rosids</taxon>
        <taxon>malvids</taxon>
        <taxon>Malvales</taxon>
        <taxon>Malvaceae</taxon>
        <taxon>Malvoideae</taxon>
        <taxon>Gossypium</taxon>
    </lineage>
</organism>
<sequence length="46" mass="5557">MPTSQMWSYMQSHIDDCPRQGLTRIKYNIITYRCQRPRCGLTQEHI</sequence>
<proteinExistence type="predicted"/>
<dbReference type="Proteomes" id="UP000032142">
    <property type="component" value="Unassembled WGS sequence"/>
</dbReference>